<dbReference type="EMBL" id="LK052915">
    <property type="protein sequence ID" value="CDR47232.1"/>
    <property type="molecule type" value="Genomic_DNA"/>
</dbReference>
<feature type="compositionally biased region" description="Polar residues" evidence="10">
    <location>
        <begin position="1"/>
        <end position="14"/>
    </location>
</feature>
<organism evidence="13">
    <name type="scientific">Cyberlindnera fabianii</name>
    <name type="common">Yeast</name>
    <name type="synonym">Hansenula fabianii</name>
    <dbReference type="NCBI Taxonomy" id="36022"/>
    <lineage>
        <taxon>Eukaryota</taxon>
        <taxon>Fungi</taxon>
        <taxon>Dikarya</taxon>
        <taxon>Ascomycota</taxon>
        <taxon>Saccharomycotina</taxon>
        <taxon>Saccharomycetes</taxon>
        <taxon>Phaffomycetales</taxon>
        <taxon>Phaffomycetaceae</taxon>
        <taxon>Cyberlindnera</taxon>
    </lineage>
</organism>
<feature type="transmembrane region" description="Helical" evidence="11">
    <location>
        <begin position="144"/>
        <end position="163"/>
    </location>
</feature>
<comment type="subcellular location">
    <subcellularLocation>
        <location evidence="1">Cytoplasmic vesicle membrane</location>
        <topology evidence="1">Multi-pass membrane protein</topology>
    </subcellularLocation>
    <subcellularLocation>
        <location evidence="2">Golgi apparatus membrane</location>
        <topology evidence="2">Multi-pass membrane protein</topology>
    </subcellularLocation>
</comment>
<dbReference type="Pfam" id="PF08449">
    <property type="entry name" value="UAA"/>
    <property type="match status" value="1"/>
</dbReference>
<keyword evidence="3" id="KW-0813">Transport</keyword>
<feature type="region of interest" description="Disordered" evidence="10">
    <location>
        <begin position="1"/>
        <end position="52"/>
    </location>
</feature>
<evidence type="ECO:0000256" key="2">
    <source>
        <dbReference type="ARBA" id="ARBA00004653"/>
    </source>
</evidence>
<evidence type="ECO:0000313" key="13">
    <source>
        <dbReference type="EMBL" id="CDR47232.1"/>
    </source>
</evidence>
<feature type="transmembrane region" description="Helical" evidence="11">
    <location>
        <begin position="361"/>
        <end position="383"/>
    </location>
</feature>
<dbReference type="OrthoDB" id="18894at2759"/>
<keyword evidence="4" id="KW-0762">Sugar transport</keyword>
<protein>
    <submittedName>
        <fullName evidence="13">CYFA0S30e00672g1_1</fullName>
    </submittedName>
</protein>
<evidence type="ECO:0000256" key="5">
    <source>
        <dbReference type="ARBA" id="ARBA00022692"/>
    </source>
</evidence>
<evidence type="ECO:0000256" key="11">
    <source>
        <dbReference type="SAM" id="Phobius"/>
    </source>
</evidence>
<dbReference type="PANTHER" id="PTHR11132">
    <property type="entry name" value="SOLUTE CARRIER FAMILY 35"/>
    <property type="match status" value="1"/>
</dbReference>
<sequence>MTDSRMLKLNSSQTDIHRRPSIMSPVDPPILTSDSATNPLISRDNANDDGNDVFDSDNKVSTPFITETSIQIIICIAGWYAFSLSISLYNKWMFDKSQLNLPFPILITSFHQLLLSCLSFIAITLKPSLRPQQQSNRNTQSIKFYLTHIIPCSLASAGDIGFGNVSFRYITLTTYTMVKSSSIAFVLLFGVLAKLEKFTYNLLGIVLLMSVGVMLMVDTGKGSQDDGKSDNSGTFLLGFTLVLLSACMSGLRWVFTQLLLVKNHDADKQASVVLNEEDEEEDGKSITKKKNPIYTIYQLSPPMFITLFIIGCFIEGLGSFINAEIWTERGIIKTFILLLFPGFLVFFMTLFEFGILQRAHVITLSIAGIFKELLTILASTFIFHDTLTMMNGVGLVITLIDIAWYNYYRYSEKIKEQQEIIEMRKRSPTFELEDV</sequence>
<feature type="domain" description="Sugar phosphate transporter" evidence="12">
    <location>
        <begin position="310"/>
        <end position="406"/>
    </location>
</feature>
<dbReference type="InterPro" id="IPR004853">
    <property type="entry name" value="Sugar_P_trans_dom"/>
</dbReference>
<reference evidence="13" key="1">
    <citation type="journal article" date="2014" name="Genome Announc.">
        <title>Genome sequence of the yeast Cyberlindnera fabianii (Hansenula fabianii).</title>
        <authorList>
            <person name="Freel K.C."/>
            <person name="Sarilar V."/>
            <person name="Neuveglise C."/>
            <person name="Devillers H."/>
            <person name="Friedrich A."/>
            <person name="Schacherer J."/>
        </authorList>
    </citation>
    <scope>NUCLEOTIDE SEQUENCE</scope>
    <source>
        <strain evidence="13">YJS4271</strain>
    </source>
</reference>
<dbReference type="PhylomeDB" id="A0A061BD06"/>
<dbReference type="VEuPathDB" id="FungiDB:BON22_4685"/>
<evidence type="ECO:0000256" key="6">
    <source>
        <dbReference type="ARBA" id="ARBA00022989"/>
    </source>
</evidence>
<evidence type="ECO:0000256" key="4">
    <source>
        <dbReference type="ARBA" id="ARBA00022597"/>
    </source>
</evidence>
<keyword evidence="7" id="KW-0333">Golgi apparatus</keyword>
<dbReference type="InterPro" id="IPR013657">
    <property type="entry name" value="SCL35B1-4/HUT1"/>
</dbReference>
<evidence type="ECO:0000256" key="9">
    <source>
        <dbReference type="ARBA" id="ARBA00023329"/>
    </source>
</evidence>
<evidence type="ECO:0000256" key="10">
    <source>
        <dbReference type="SAM" id="MobiDB-lite"/>
    </source>
</evidence>
<dbReference type="InterPro" id="IPR050186">
    <property type="entry name" value="TPT_transporter"/>
</dbReference>
<feature type="transmembrane region" description="Helical" evidence="11">
    <location>
        <begin position="101"/>
        <end position="123"/>
    </location>
</feature>
<feature type="transmembrane region" description="Helical" evidence="11">
    <location>
        <begin position="69"/>
        <end position="89"/>
    </location>
</feature>
<name>A0A061BD06_CYBFA</name>
<feature type="transmembrane region" description="Helical" evidence="11">
    <location>
        <begin position="169"/>
        <end position="191"/>
    </location>
</feature>
<dbReference type="Pfam" id="PF03151">
    <property type="entry name" value="TPT"/>
    <property type="match status" value="1"/>
</dbReference>
<evidence type="ECO:0000256" key="7">
    <source>
        <dbReference type="ARBA" id="ARBA00023034"/>
    </source>
</evidence>
<keyword evidence="8 11" id="KW-0472">Membrane</keyword>
<keyword evidence="9" id="KW-0968">Cytoplasmic vesicle</keyword>
<dbReference type="GO" id="GO:0030659">
    <property type="term" value="C:cytoplasmic vesicle membrane"/>
    <property type="evidence" value="ECO:0007669"/>
    <property type="project" value="UniProtKB-SubCell"/>
</dbReference>
<dbReference type="AlphaFoldDB" id="A0A061BD06"/>
<accession>A0A061BD06</accession>
<feature type="transmembrane region" description="Helical" evidence="11">
    <location>
        <begin position="335"/>
        <end position="354"/>
    </location>
</feature>
<feature type="transmembrane region" description="Helical" evidence="11">
    <location>
        <begin position="389"/>
        <end position="408"/>
    </location>
</feature>
<gene>
    <name evidence="13" type="ORF">CYFA0S_30e00672g</name>
</gene>
<evidence type="ECO:0000256" key="3">
    <source>
        <dbReference type="ARBA" id="ARBA00022448"/>
    </source>
</evidence>
<evidence type="ECO:0000259" key="12">
    <source>
        <dbReference type="Pfam" id="PF03151"/>
    </source>
</evidence>
<evidence type="ECO:0000256" key="1">
    <source>
        <dbReference type="ARBA" id="ARBA00004439"/>
    </source>
</evidence>
<feature type="transmembrane region" description="Helical" evidence="11">
    <location>
        <begin position="198"/>
        <end position="215"/>
    </location>
</feature>
<evidence type="ECO:0000256" key="8">
    <source>
        <dbReference type="ARBA" id="ARBA00023136"/>
    </source>
</evidence>
<feature type="transmembrane region" description="Helical" evidence="11">
    <location>
        <begin position="303"/>
        <end position="323"/>
    </location>
</feature>
<dbReference type="GO" id="GO:0055085">
    <property type="term" value="P:transmembrane transport"/>
    <property type="evidence" value="ECO:0007669"/>
    <property type="project" value="InterPro"/>
</dbReference>
<feature type="transmembrane region" description="Helical" evidence="11">
    <location>
        <begin position="235"/>
        <end position="255"/>
    </location>
</feature>
<dbReference type="GO" id="GO:0000139">
    <property type="term" value="C:Golgi membrane"/>
    <property type="evidence" value="ECO:0007669"/>
    <property type="project" value="UniProtKB-SubCell"/>
</dbReference>
<keyword evidence="5 11" id="KW-0812">Transmembrane</keyword>
<proteinExistence type="predicted"/>
<keyword evidence="6 11" id="KW-1133">Transmembrane helix</keyword>